<organism evidence="1 2">
    <name type="scientific">Sinomicrobium pectinilyticum</name>
    <dbReference type="NCBI Taxonomy" id="1084421"/>
    <lineage>
        <taxon>Bacteria</taxon>
        <taxon>Pseudomonadati</taxon>
        <taxon>Bacteroidota</taxon>
        <taxon>Flavobacteriia</taxon>
        <taxon>Flavobacteriales</taxon>
        <taxon>Flavobacteriaceae</taxon>
        <taxon>Sinomicrobium</taxon>
    </lineage>
</organism>
<dbReference type="EMBL" id="RJTM01000102">
    <property type="protein sequence ID" value="RNL83732.1"/>
    <property type="molecule type" value="Genomic_DNA"/>
</dbReference>
<dbReference type="AlphaFoldDB" id="A0A3N0E7A7"/>
<name>A0A3N0E7A7_SINP1</name>
<evidence type="ECO:0000313" key="1">
    <source>
        <dbReference type="EMBL" id="RNL83732.1"/>
    </source>
</evidence>
<proteinExistence type="predicted"/>
<comment type="caution">
    <text evidence="1">The sequence shown here is derived from an EMBL/GenBank/DDBJ whole genome shotgun (WGS) entry which is preliminary data.</text>
</comment>
<dbReference type="Proteomes" id="UP000267469">
    <property type="component" value="Unassembled WGS sequence"/>
</dbReference>
<protein>
    <submittedName>
        <fullName evidence="1">Uncharacterized protein</fullName>
    </submittedName>
</protein>
<accession>A0A3N0E7A7</accession>
<keyword evidence="2" id="KW-1185">Reference proteome</keyword>
<sequence>MRVSLCKITKRNQHKRDNEGVKKTENDFVHQRVLIPAMDGGKSCGVGSPLIGTEGVTEPAGNF</sequence>
<gene>
    <name evidence="1" type="ORF">ED312_14730</name>
</gene>
<evidence type="ECO:0000313" key="2">
    <source>
        <dbReference type="Proteomes" id="UP000267469"/>
    </source>
</evidence>
<reference evidence="1 2" key="1">
    <citation type="submission" date="2018-10" db="EMBL/GenBank/DDBJ databases">
        <title>Sinomicrobium pectinilyticum sp. nov., a pectinase-producing bacterium isolated from alkaline and saline soil, and emended description of the genus Sinomicrobium.</title>
        <authorList>
            <person name="Cheng B."/>
            <person name="Li C."/>
            <person name="Lai Q."/>
            <person name="Du M."/>
            <person name="Shao Z."/>
            <person name="Xu P."/>
            <person name="Yang C."/>
        </authorList>
    </citation>
    <scope>NUCLEOTIDE SEQUENCE [LARGE SCALE GENOMIC DNA]</scope>
    <source>
        <strain evidence="1 2">5DNS001</strain>
    </source>
</reference>